<dbReference type="InterPro" id="IPR004361">
    <property type="entry name" value="Glyoxalase_1"/>
</dbReference>
<dbReference type="OrthoDB" id="16820at2759"/>
<dbReference type="PROSITE" id="PS00935">
    <property type="entry name" value="GLYOXALASE_I_2"/>
    <property type="match status" value="1"/>
</dbReference>
<comment type="catalytic activity">
    <reaction evidence="9">
        <text>(R)-S-lactoylglutathione = methylglyoxal + glutathione</text>
        <dbReference type="Rhea" id="RHEA:19069"/>
        <dbReference type="ChEBI" id="CHEBI:17158"/>
        <dbReference type="ChEBI" id="CHEBI:57474"/>
        <dbReference type="ChEBI" id="CHEBI:57925"/>
        <dbReference type="EC" id="4.4.1.5"/>
    </reaction>
</comment>
<comment type="pathway">
    <text evidence="1 9">Secondary metabolite metabolism; methylglyoxal degradation; (R)-lactate from methylglyoxal: step 1/2.</text>
</comment>
<comment type="function">
    <text evidence="9">Catalyzes the conversion of hemimercaptal, formed from methylglyoxal and glutathione, to S-lactoylglutathione.</text>
</comment>
<feature type="active site" description="Proton donor/acceptor" evidence="7">
    <location>
        <position position="167"/>
    </location>
</feature>
<dbReference type="GO" id="GO:0046872">
    <property type="term" value="F:metal ion binding"/>
    <property type="evidence" value="ECO:0007669"/>
    <property type="project" value="UniProtKB-UniRule"/>
</dbReference>
<dbReference type="Pfam" id="PF00903">
    <property type="entry name" value="Glyoxalase"/>
    <property type="match status" value="2"/>
</dbReference>
<protein>
    <recommendedName>
        <fullName evidence="3 9">Lactoylglutathione lyase</fullName>
        <ecNumber evidence="3 9">4.4.1.5</ecNumber>
    </recommendedName>
    <alternativeName>
        <fullName evidence="9">Glyoxalase I</fullName>
    </alternativeName>
</protein>
<dbReference type="PANTHER" id="PTHR10374:SF30">
    <property type="entry name" value="LACTOYLGLUTATHIONE LYASE"/>
    <property type="match status" value="1"/>
</dbReference>
<feature type="binding site" evidence="8">
    <location>
        <position position="24"/>
    </location>
    <ligand>
        <name>Zn(2+)</name>
        <dbReference type="ChEBI" id="CHEBI:29105"/>
        <note>ligand shared between dimeric partners</note>
    </ligand>
</feature>
<evidence type="ECO:0000256" key="9">
    <source>
        <dbReference type="RuleBase" id="RU361179"/>
    </source>
</evidence>
<evidence type="ECO:0000256" key="10">
    <source>
        <dbReference type="SAM" id="MobiDB-lite"/>
    </source>
</evidence>
<feature type="region of interest" description="Disordered" evidence="10">
    <location>
        <begin position="1"/>
        <end position="20"/>
    </location>
</feature>
<dbReference type="SUPFAM" id="SSF54593">
    <property type="entry name" value="Glyoxalase/Bleomycin resistance protein/Dihydroxybiphenyl dioxygenase"/>
    <property type="match status" value="2"/>
</dbReference>
<feature type="binding site" evidence="8">
    <location>
        <position position="167"/>
    </location>
    <ligand>
        <name>Zn(2+)</name>
        <dbReference type="ChEBI" id="CHEBI:29105"/>
        <note>ligand shared between dimeric partners</note>
    </ligand>
</feature>
<evidence type="ECO:0000256" key="7">
    <source>
        <dbReference type="PIRSR" id="PIRSR604361-1"/>
    </source>
</evidence>
<evidence type="ECO:0000259" key="11">
    <source>
        <dbReference type="PROSITE" id="PS51819"/>
    </source>
</evidence>
<keyword evidence="4 8" id="KW-0479">Metal-binding</keyword>
<evidence type="ECO:0000256" key="2">
    <source>
        <dbReference type="ARBA" id="ARBA00010363"/>
    </source>
</evidence>
<feature type="binding site" evidence="8">
    <location>
        <position position="121"/>
    </location>
    <ligand>
        <name>Zn(2+)</name>
        <dbReference type="ChEBI" id="CHEBI:29105"/>
        <note>ligand shared between dimeric partners</note>
    </ligand>
</feature>
<dbReference type="InterPro" id="IPR018146">
    <property type="entry name" value="Glyoxalase_1_CS"/>
</dbReference>
<feature type="binding site" evidence="8">
    <location>
        <position position="94"/>
    </location>
    <ligand>
        <name>Zn(2+)</name>
        <dbReference type="ChEBI" id="CHEBI:29105"/>
        <note>ligand shared between dimeric partners</note>
    </ligand>
</feature>
<dbReference type="InterPro" id="IPR029068">
    <property type="entry name" value="Glyas_Bleomycin-R_OHBP_Dase"/>
</dbReference>
<reference evidence="12 13" key="1">
    <citation type="journal article" date="2015" name="Plant Cell">
        <title>Oil accumulation by the oleaginous diatom Fistulifera solaris as revealed by the genome and transcriptome.</title>
        <authorList>
            <person name="Tanaka T."/>
            <person name="Maeda Y."/>
            <person name="Veluchamy A."/>
            <person name="Tanaka M."/>
            <person name="Abida H."/>
            <person name="Marechal E."/>
            <person name="Bowler C."/>
            <person name="Muto M."/>
            <person name="Sunaga Y."/>
            <person name="Tanaka M."/>
            <person name="Yoshino T."/>
            <person name="Taniguchi T."/>
            <person name="Fukuda Y."/>
            <person name="Nemoto M."/>
            <person name="Matsumoto M."/>
            <person name="Wong P.S."/>
            <person name="Aburatani S."/>
            <person name="Fujibuchi W."/>
        </authorList>
    </citation>
    <scope>NUCLEOTIDE SEQUENCE [LARGE SCALE GENOMIC DNA]</scope>
    <source>
        <strain evidence="12 13">JPCC DA0580</strain>
    </source>
</reference>
<feature type="domain" description="VOC" evidence="11">
    <location>
        <begin position="21"/>
        <end position="171"/>
    </location>
</feature>
<comment type="caution">
    <text evidence="12">The sequence shown here is derived from an EMBL/GenBank/DDBJ whole genome shotgun (WGS) entry which is preliminary data.</text>
</comment>
<evidence type="ECO:0000256" key="6">
    <source>
        <dbReference type="ARBA" id="ARBA00023239"/>
    </source>
</evidence>
<organism evidence="12 13">
    <name type="scientific">Fistulifera solaris</name>
    <name type="common">Oleaginous diatom</name>
    <dbReference type="NCBI Taxonomy" id="1519565"/>
    <lineage>
        <taxon>Eukaryota</taxon>
        <taxon>Sar</taxon>
        <taxon>Stramenopiles</taxon>
        <taxon>Ochrophyta</taxon>
        <taxon>Bacillariophyta</taxon>
        <taxon>Bacillariophyceae</taxon>
        <taxon>Bacillariophycidae</taxon>
        <taxon>Naviculales</taxon>
        <taxon>Naviculaceae</taxon>
        <taxon>Fistulifera</taxon>
    </lineage>
</organism>
<keyword evidence="6 9" id="KW-0456">Lyase</keyword>
<name>A0A1Z5K936_FISSO</name>
<dbReference type="NCBIfam" id="TIGR00068">
    <property type="entry name" value="glyox_I"/>
    <property type="match status" value="2"/>
</dbReference>
<comment type="similarity">
    <text evidence="2 9">Belongs to the glyoxalase I family.</text>
</comment>
<dbReference type="InterPro" id="IPR004360">
    <property type="entry name" value="Glyas_Fos-R_dOase_dom"/>
</dbReference>
<proteinExistence type="inferred from homology"/>
<dbReference type="GO" id="GO:0004462">
    <property type="term" value="F:lactoylglutathione lyase activity"/>
    <property type="evidence" value="ECO:0007669"/>
    <property type="project" value="UniProtKB-UniRule"/>
</dbReference>
<dbReference type="InterPro" id="IPR037523">
    <property type="entry name" value="VOC_core"/>
</dbReference>
<dbReference type="FunCoup" id="A0A1Z5K936">
    <property type="interactions" value="39"/>
</dbReference>
<dbReference type="CDD" id="cd07233">
    <property type="entry name" value="GlxI_Zn"/>
    <property type="match status" value="2"/>
</dbReference>
<dbReference type="EC" id="4.4.1.5" evidence="3 9"/>
<dbReference type="AlphaFoldDB" id="A0A1Z5K936"/>
<dbReference type="EMBL" id="BDSP01000185">
    <property type="protein sequence ID" value="GAX22631.1"/>
    <property type="molecule type" value="Genomic_DNA"/>
</dbReference>
<evidence type="ECO:0000313" key="13">
    <source>
        <dbReference type="Proteomes" id="UP000198406"/>
    </source>
</evidence>
<dbReference type="InParanoid" id="A0A1Z5K936"/>
<dbReference type="PROSITE" id="PS00934">
    <property type="entry name" value="GLYOXALASE_I_1"/>
    <property type="match status" value="2"/>
</dbReference>
<keyword evidence="13" id="KW-1185">Reference proteome</keyword>
<sequence>MSSESSFSTSSNPDVIPGRPTWHQTMLRIKDPQKSLEFYTKHLGFTHIDTFDFPQWKFSLYFLTTMPTGAPYNLQAGTQDAHDCLWNMAGTTLELTHNYGTETDESQKYHVGNEERDGFGHIAVNVDDVYQFCEKLERAGCQFKKKPDEGRMKGLAFVYDPDGYWVEIVKRGDDHEIEEETNFSQTMLRVKDPKKSLDFYQKLGMKLLEVKHFDDFSLYFLGSSVVDTNIGYKNQFQPVLELTHNHGTENDESFKYYNGNEEGRQGFGHIGFLVDDVYQACDAIRPWGYGFRKDVDDGNMKGLAFAYDPDGYSVEIIKRGGIDFGDQRKE</sequence>
<dbReference type="Gene3D" id="3.10.180.10">
    <property type="entry name" value="2,3-Dihydroxybiphenyl 1,2-Dioxygenase, domain 1"/>
    <property type="match status" value="2"/>
</dbReference>
<evidence type="ECO:0000256" key="4">
    <source>
        <dbReference type="ARBA" id="ARBA00022723"/>
    </source>
</evidence>
<dbReference type="Proteomes" id="UP000198406">
    <property type="component" value="Unassembled WGS sequence"/>
</dbReference>
<dbReference type="UniPathway" id="UPA00619">
    <property type="reaction ID" value="UER00675"/>
</dbReference>
<feature type="compositionally biased region" description="Low complexity" evidence="10">
    <location>
        <begin position="1"/>
        <end position="11"/>
    </location>
</feature>
<evidence type="ECO:0000256" key="8">
    <source>
        <dbReference type="PIRSR" id="PIRSR604361-3"/>
    </source>
</evidence>
<accession>A0A1Z5K936</accession>
<evidence type="ECO:0000256" key="5">
    <source>
        <dbReference type="ARBA" id="ARBA00022833"/>
    </source>
</evidence>
<gene>
    <name evidence="12" type="ORF">FisN_17Hh012</name>
</gene>
<evidence type="ECO:0000256" key="1">
    <source>
        <dbReference type="ARBA" id="ARBA00005008"/>
    </source>
</evidence>
<comment type="cofactor">
    <cofactor evidence="8">
        <name>Zn(2+)</name>
        <dbReference type="ChEBI" id="CHEBI:29105"/>
    </cofactor>
    <text evidence="8">Binds 1 zinc ion per subunit. In the homodimer, two zinc ions are bound between subunits.</text>
</comment>
<feature type="domain" description="VOC" evidence="11">
    <location>
        <begin position="182"/>
        <end position="319"/>
    </location>
</feature>
<dbReference type="PROSITE" id="PS51819">
    <property type="entry name" value="VOC"/>
    <property type="match status" value="2"/>
</dbReference>
<dbReference type="PANTHER" id="PTHR10374">
    <property type="entry name" value="LACTOYLGLUTATHIONE LYASE GLYOXALASE I"/>
    <property type="match status" value="1"/>
</dbReference>
<evidence type="ECO:0000313" key="12">
    <source>
        <dbReference type="EMBL" id="GAX22631.1"/>
    </source>
</evidence>
<keyword evidence="5 8" id="KW-0862">Zinc</keyword>
<evidence type="ECO:0000256" key="3">
    <source>
        <dbReference type="ARBA" id="ARBA00012081"/>
    </source>
</evidence>